<dbReference type="PRINTS" id="PR00259">
    <property type="entry name" value="TMFOUR"/>
</dbReference>
<dbReference type="PANTHER" id="PTHR19282:SF502">
    <property type="entry name" value="TETRASPANIN-14"/>
    <property type="match status" value="1"/>
</dbReference>
<feature type="transmembrane region" description="Helical" evidence="6">
    <location>
        <begin position="213"/>
        <end position="237"/>
    </location>
</feature>
<dbReference type="PANTHER" id="PTHR19282">
    <property type="entry name" value="TETRASPANIN"/>
    <property type="match status" value="1"/>
</dbReference>
<keyword evidence="3 6" id="KW-1133">Transmembrane helix</keyword>
<dbReference type="AlphaFoldDB" id="A0A7E4VKJ3"/>
<evidence type="ECO:0000313" key="8">
    <source>
        <dbReference type="WBParaSite" id="Pan_g22316.t1"/>
    </source>
</evidence>
<organism evidence="7 8">
    <name type="scientific">Panagrellus redivivus</name>
    <name type="common">Microworm</name>
    <dbReference type="NCBI Taxonomy" id="6233"/>
    <lineage>
        <taxon>Eukaryota</taxon>
        <taxon>Metazoa</taxon>
        <taxon>Ecdysozoa</taxon>
        <taxon>Nematoda</taxon>
        <taxon>Chromadorea</taxon>
        <taxon>Rhabditida</taxon>
        <taxon>Tylenchina</taxon>
        <taxon>Panagrolaimomorpha</taxon>
        <taxon>Panagrolaimoidea</taxon>
        <taxon>Panagrolaimidae</taxon>
        <taxon>Panagrellus</taxon>
    </lineage>
</organism>
<dbReference type="Proteomes" id="UP000492821">
    <property type="component" value="Unassembled WGS sequence"/>
</dbReference>
<proteinExistence type="predicted"/>
<evidence type="ECO:0000256" key="6">
    <source>
        <dbReference type="SAM" id="Phobius"/>
    </source>
</evidence>
<feature type="transmembrane region" description="Helical" evidence="6">
    <location>
        <begin position="374"/>
        <end position="396"/>
    </location>
</feature>
<keyword evidence="7" id="KW-1185">Reference proteome</keyword>
<feature type="compositionally biased region" description="Polar residues" evidence="5">
    <location>
        <begin position="486"/>
        <end position="507"/>
    </location>
</feature>
<protein>
    <submittedName>
        <fullName evidence="8">Tetraspanin</fullName>
    </submittedName>
</protein>
<feature type="compositionally biased region" description="Basic residues" evidence="5">
    <location>
        <begin position="517"/>
        <end position="527"/>
    </location>
</feature>
<reference evidence="7" key="1">
    <citation type="journal article" date="2013" name="Genetics">
        <title>The draft genome and transcriptome of Panagrellus redivivus are shaped by the harsh demands of a free-living lifestyle.</title>
        <authorList>
            <person name="Srinivasan J."/>
            <person name="Dillman A.R."/>
            <person name="Macchietto M.G."/>
            <person name="Heikkinen L."/>
            <person name="Lakso M."/>
            <person name="Fracchia K.M."/>
            <person name="Antoshechkin I."/>
            <person name="Mortazavi A."/>
            <person name="Wong G."/>
            <person name="Sternberg P.W."/>
        </authorList>
    </citation>
    <scope>NUCLEOTIDE SEQUENCE [LARGE SCALE GENOMIC DNA]</scope>
    <source>
        <strain evidence="7">MT8872</strain>
    </source>
</reference>
<dbReference type="Gene3D" id="1.10.1450.10">
    <property type="entry name" value="Tetraspanin"/>
    <property type="match status" value="1"/>
</dbReference>
<keyword evidence="2 6" id="KW-0812">Transmembrane</keyword>
<feature type="compositionally biased region" description="Pro residues" evidence="5">
    <location>
        <begin position="443"/>
        <end position="459"/>
    </location>
</feature>
<dbReference type="GO" id="GO:0005886">
    <property type="term" value="C:plasma membrane"/>
    <property type="evidence" value="ECO:0007669"/>
    <property type="project" value="TreeGrafter"/>
</dbReference>
<dbReference type="InterPro" id="IPR018499">
    <property type="entry name" value="Tetraspanin/Peripherin"/>
</dbReference>
<dbReference type="SUPFAM" id="SSF48652">
    <property type="entry name" value="Tetraspanin"/>
    <property type="match status" value="1"/>
</dbReference>
<comment type="subcellular location">
    <subcellularLocation>
        <location evidence="1">Membrane</location>
        <topology evidence="1">Multi-pass membrane protein</topology>
    </subcellularLocation>
</comment>
<accession>A0A7E4VKJ3</accession>
<feature type="compositionally biased region" description="Polar residues" evidence="5">
    <location>
        <begin position="550"/>
        <end position="561"/>
    </location>
</feature>
<dbReference type="WBParaSite" id="Pan_g22316.t1">
    <property type="protein sequence ID" value="Pan_g22316.t1"/>
    <property type="gene ID" value="Pan_g22316"/>
</dbReference>
<sequence>MVLMEVNICHGGSPVRRSVRSMRCHQSELSLQSNACPSINANLMPVGAMLTQSKSSTVTSELSLRPFADSFRPVKHSPERGKSQPEAIIGSRWHERQHLLPPMARIEYDRFESSVSLPRFRYDKKKVEKPRQEICAPLKWTCFMLNFVVFLAGVTALALGIYLCVKDPRPIQEWADFVLNPAILFIVIGLSVCIVSLIGLFGSLRDNVALLKAFALCVFLFYILIVMGASFLFILFYSDTSEGISAHSILLYSIKKYHTNRNIGDFVDYVQEQMECCGVSSMSQGFRDWQLSEQFNCNASNPYPEKCGVPFSCCRKTVISEAAGSANPLLPAMRSLQCWQNAQTKRVQDLETDIYVRGCLQPVRALFESHAVHLGVIVAVLFLPVCFWVCLSHLLARQIDYQRYLLEREARQFKRRQNRERHRLQQLEKKQQVMADQGFIPAQPAPPPTSTMPPGPPPHVNNSLPKKISNAGAEDRHQKRHKRRAISTSPLKAQNTGVSKNPNGNDMSTEKPGPPPKPHHHKKRRRSATNGPAQPTATGNEPSDFRTHQWVLQQSDLLGKK</sequence>
<evidence type="ECO:0000256" key="2">
    <source>
        <dbReference type="ARBA" id="ARBA00022692"/>
    </source>
</evidence>
<feature type="transmembrane region" description="Helical" evidence="6">
    <location>
        <begin position="143"/>
        <end position="165"/>
    </location>
</feature>
<dbReference type="InterPro" id="IPR008952">
    <property type="entry name" value="Tetraspanin_EC2_sf"/>
</dbReference>
<keyword evidence="4 6" id="KW-0472">Membrane</keyword>
<dbReference type="Pfam" id="PF00335">
    <property type="entry name" value="Tetraspanin"/>
    <property type="match status" value="1"/>
</dbReference>
<evidence type="ECO:0000256" key="4">
    <source>
        <dbReference type="ARBA" id="ARBA00023136"/>
    </source>
</evidence>
<evidence type="ECO:0000256" key="3">
    <source>
        <dbReference type="ARBA" id="ARBA00022989"/>
    </source>
</evidence>
<feature type="compositionally biased region" description="Polar residues" evidence="5">
    <location>
        <begin position="528"/>
        <end position="541"/>
    </location>
</feature>
<evidence type="ECO:0000256" key="1">
    <source>
        <dbReference type="ARBA" id="ARBA00004141"/>
    </source>
</evidence>
<evidence type="ECO:0000313" key="7">
    <source>
        <dbReference type="Proteomes" id="UP000492821"/>
    </source>
</evidence>
<feature type="transmembrane region" description="Helical" evidence="6">
    <location>
        <begin position="177"/>
        <end position="201"/>
    </location>
</feature>
<evidence type="ECO:0000256" key="5">
    <source>
        <dbReference type="SAM" id="MobiDB-lite"/>
    </source>
</evidence>
<feature type="region of interest" description="Disordered" evidence="5">
    <location>
        <begin position="439"/>
        <end position="561"/>
    </location>
</feature>
<reference evidence="8" key="2">
    <citation type="submission" date="2020-10" db="UniProtKB">
        <authorList>
            <consortium name="WormBaseParasite"/>
        </authorList>
    </citation>
    <scope>IDENTIFICATION</scope>
</reference>
<name>A0A7E4VKJ3_PANRE</name>